<dbReference type="InterPro" id="IPR022998">
    <property type="entry name" value="ThiamineP_synth_TenI"/>
</dbReference>
<dbReference type="GO" id="GO:0009228">
    <property type="term" value="P:thiamine biosynthetic process"/>
    <property type="evidence" value="ECO:0007669"/>
    <property type="project" value="UniProtKB-KW"/>
</dbReference>
<dbReference type="RefSeq" id="WP_137092374.1">
    <property type="nucleotide sequence ID" value="NZ_CP028923.1"/>
</dbReference>
<gene>
    <name evidence="2" type="ORF">DCC35_19610</name>
</gene>
<dbReference type="Proteomes" id="UP000298616">
    <property type="component" value="Chromosome"/>
</dbReference>
<reference evidence="2 3" key="1">
    <citation type="submission" date="2018-04" db="EMBL/GenBank/DDBJ databases">
        <title>Complete genome uncultured novel isolate.</title>
        <authorList>
            <person name="Merlino G."/>
        </authorList>
    </citation>
    <scope>NUCLEOTIDE SEQUENCE [LARGE SCALE GENOMIC DNA]</scope>
    <source>
        <strain evidence="3">R1DC9</strain>
    </source>
</reference>
<proteinExistence type="predicted"/>
<keyword evidence="3" id="KW-1185">Reference proteome</keyword>
<dbReference type="EMBL" id="CP028923">
    <property type="protein sequence ID" value="QCK16781.1"/>
    <property type="molecule type" value="Genomic_DNA"/>
</dbReference>
<evidence type="ECO:0000313" key="3">
    <source>
        <dbReference type="Proteomes" id="UP000298616"/>
    </source>
</evidence>
<protein>
    <recommendedName>
        <fullName evidence="1">Thiamine phosphate synthase/TenI domain-containing protein</fullName>
    </recommendedName>
</protein>
<dbReference type="SUPFAM" id="SSF51391">
    <property type="entry name" value="Thiamin phosphate synthase"/>
    <property type="match status" value="1"/>
</dbReference>
<dbReference type="Pfam" id="PF02581">
    <property type="entry name" value="TMP-TENI"/>
    <property type="match status" value="1"/>
</dbReference>
<evidence type="ECO:0000259" key="1">
    <source>
        <dbReference type="Pfam" id="PF02581"/>
    </source>
</evidence>
<evidence type="ECO:0000313" key="2">
    <source>
        <dbReference type="EMBL" id="QCK16781.1"/>
    </source>
</evidence>
<dbReference type="OrthoDB" id="9810880at2"/>
<dbReference type="InterPro" id="IPR013785">
    <property type="entry name" value="Aldolase_TIM"/>
</dbReference>
<dbReference type="KEGG" id="fpf:DCC35_19610"/>
<accession>A0A4D7JMF6</accession>
<dbReference type="InterPro" id="IPR036206">
    <property type="entry name" value="ThiamineP_synth_sf"/>
</dbReference>
<organism evidence="2 3">
    <name type="scientific">Mangrovivirga cuniculi</name>
    <dbReference type="NCBI Taxonomy" id="2715131"/>
    <lineage>
        <taxon>Bacteria</taxon>
        <taxon>Pseudomonadati</taxon>
        <taxon>Bacteroidota</taxon>
        <taxon>Cytophagia</taxon>
        <taxon>Cytophagales</taxon>
        <taxon>Mangrovivirgaceae</taxon>
        <taxon>Mangrovivirga</taxon>
    </lineage>
</organism>
<dbReference type="AlphaFoldDB" id="A0A4D7JMF6"/>
<sequence length="205" mass="22922">MKESYFDITGGLILSFDASTEKNSLLQSIKSALIGGVDVVGLYNTQKITDSPHKLINEVNSEAGKFDVPLIVIDHWSILNEAHVDGVFFTKIPENIDEIAKELSGDFILGIQCSSEDDVTWSNEYESDFCIININELSESEIKKLSEINTRTLFLAGIENAEDLQKFEDISFDGIFPDHSFSPDQNILQITESYKTALSMVFSHE</sequence>
<feature type="domain" description="Thiamine phosphate synthase/TenI" evidence="1">
    <location>
        <begin position="20"/>
        <end position="130"/>
    </location>
</feature>
<name>A0A4D7JMF6_9BACT</name>
<dbReference type="Gene3D" id="3.20.20.70">
    <property type="entry name" value="Aldolase class I"/>
    <property type="match status" value="1"/>
</dbReference>